<dbReference type="EMBL" id="FQWX01000028">
    <property type="protein sequence ID" value="SHH22586.1"/>
    <property type="molecule type" value="Genomic_DNA"/>
</dbReference>
<gene>
    <name evidence="2" type="ORF">SAMN04488530_1288</name>
</gene>
<accession>A0A1M5R992</accession>
<dbReference type="PROSITE" id="PS50164">
    <property type="entry name" value="GIY_YIG"/>
    <property type="match status" value="1"/>
</dbReference>
<dbReference type="InterPro" id="IPR000305">
    <property type="entry name" value="GIY-YIG_endonuc"/>
</dbReference>
<name>A0A1M5R992_9FIRM</name>
<reference evidence="3" key="1">
    <citation type="submission" date="2016-11" db="EMBL/GenBank/DDBJ databases">
        <authorList>
            <person name="Varghese N."/>
            <person name="Submissions S."/>
        </authorList>
    </citation>
    <scope>NUCLEOTIDE SEQUENCE [LARGE SCALE GENOMIC DNA]</scope>
    <source>
        <strain evidence="3">DSM 2635</strain>
    </source>
</reference>
<feature type="domain" description="GIY-YIG" evidence="1">
    <location>
        <begin position="13"/>
        <end position="106"/>
    </location>
</feature>
<dbReference type="Pfam" id="PF22945">
    <property type="entry name" value="LEM-3_GIY-YIG"/>
    <property type="match status" value="1"/>
</dbReference>
<dbReference type="RefSeq" id="WP_200787914.1">
    <property type="nucleotide sequence ID" value="NZ_BAABCH010000088.1"/>
</dbReference>
<keyword evidence="3" id="KW-1185">Reference proteome</keyword>
<evidence type="ECO:0000313" key="3">
    <source>
        <dbReference type="Proteomes" id="UP000243255"/>
    </source>
</evidence>
<organism evidence="2 3">
    <name type="scientific">Asaccharospora irregularis DSM 2635</name>
    <dbReference type="NCBI Taxonomy" id="1121321"/>
    <lineage>
        <taxon>Bacteria</taxon>
        <taxon>Bacillati</taxon>
        <taxon>Bacillota</taxon>
        <taxon>Clostridia</taxon>
        <taxon>Peptostreptococcales</taxon>
        <taxon>Peptostreptococcaceae</taxon>
        <taxon>Asaccharospora</taxon>
    </lineage>
</organism>
<dbReference type="Proteomes" id="UP000243255">
    <property type="component" value="Unassembled WGS sequence"/>
</dbReference>
<dbReference type="AlphaFoldDB" id="A0A1M5R992"/>
<dbReference type="CDD" id="cd10440">
    <property type="entry name" value="GIY-YIG_COG3680"/>
    <property type="match status" value="1"/>
</dbReference>
<protein>
    <recommendedName>
        <fullName evidence="1">GIY-YIG domain-containing protein</fullName>
    </recommendedName>
</protein>
<proteinExistence type="predicted"/>
<dbReference type="STRING" id="1121321.SAMN04488530_1288"/>
<sequence>MDRFSEKSLLSLGDYYVYGLIDPRSKQIFYIGKGTKNRVFEHEKESLGSPDSEKLKLKTIADIKNAGFEVEKIIINSNLTEEEAFAAEASLINAFNYVGDAGLTNIVAGHLSAEALSVDEYERINGAAPLEEKDIRHKILVIKINRLYQRGMDEKVLYDAVRGVWRVSKEKVRTVEYVFGVYNSLIVAVYKPSEWFVCKEAKDRLPRQDIVLTPKTENRLFFVDERYEQGFPLDENESFYIGKSIAGLKLNQSAQNPITYLYPLEKDKIHI</sequence>
<evidence type="ECO:0000313" key="2">
    <source>
        <dbReference type="EMBL" id="SHH22586.1"/>
    </source>
</evidence>
<evidence type="ECO:0000259" key="1">
    <source>
        <dbReference type="PROSITE" id="PS50164"/>
    </source>
</evidence>